<feature type="compositionally biased region" description="Polar residues" evidence="1">
    <location>
        <begin position="48"/>
        <end position="62"/>
    </location>
</feature>
<keyword evidence="3" id="KW-1185">Reference proteome</keyword>
<dbReference type="AlphaFoldDB" id="A0A8H7UX46"/>
<organism evidence="2 3">
    <name type="scientific">Mucor plumbeus</name>
    <dbReference type="NCBI Taxonomy" id="97098"/>
    <lineage>
        <taxon>Eukaryota</taxon>
        <taxon>Fungi</taxon>
        <taxon>Fungi incertae sedis</taxon>
        <taxon>Mucoromycota</taxon>
        <taxon>Mucoromycotina</taxon>
        <taxon>Mucoromycetes</taxon>
        <taxon>Mucorales</taxon>
        <taxon>Mucorineae</taxon>
        <taxon>Mucoraceae</taxon>
        <taxon>Mucor</taxon>
    </lineage>
</organism>
<reference evidence="2" key="1">
    <citation type="submission" date="2020-12" db="EMBL/GenBank/DDBJ databases">
        <title>Metabolic potential, ecology and presence of endohyphal bacteria is reflected in genomic diversity of Mucoromycotina.</title>
        <authorList>
            <person name="Muszewska A."/>
            <person name="Okrasinska A."/>
            <person name="Steczkiewicz K."/>
            <person name="Drgas O."/>
            <person name="Orlowska M."/>
            <person name="Perlinska-Lenart U."/>
            <person name="Aleksandrzak-Piekarczyk T."/>
            <person name="Szatraj K."/>
            <person name="Zielenkiewicz U."/>
            <person name="Pilsyk S."/>
            <person name="Malc E."/>
            <person name="Mieczkowski P."/>
            <person name="Kruszewska J.S."/>
            <person name="Biernat P."/>
            <person name="Pawlowska J."/>
        </authorList>
    </citation>
    <scope>NUCLEOTIDE SEQUENCE</scope>
    <source>
        <strain evidence="2">CBS 226.32</strain>
    </source>
</reference>
<gene>
    <name evidence="2" type="ORF">INT46_001809</name>
</gene>
<dbReference type="EMBL" id="JAEPRC010000435">
    <property type="protein sequence ID" value="KAG2197302.1"/>
    <property type="molecule type" value="Genomic_DNA"/>
</dbReference>
<dbReference type="OrthoDB" id="2290248at2759"/>
<sequence length="403" mass="45543">MHHVCYICGCVCISVEKLINHQKNNKCTAENFVSSLNALQNEARPDPTNYNDISDNGPNNSVDDPMDITDSIGYVETMEDYMNAADATDATENDENINYDEQDFEYPNAKIYSNDSSNNPEISDSLAFAIKFVKLAELNRVSRQVQRDMVNLINKHLLRKVYDEEKIEEFGGAIVGPDTVGRFLRKVNNINNELVNFYPYCETPRYKNPELFTPNQEMGIVSVGAALSEMLLNDEIREMMDYRHIATENHEAGVYKDIFDGAIYRNIYLNERNLFRSSKDIAVIIFVDGFPSKHSPGNSLAIIHCIVMNFDPSVRYQDEFMITLAICPGPRKAAKIMSFLDVILKEIDALSKNGFVLERDGQVIYKGNVFLMGLTGDIPGIAEIMGHPGKYQLLLFDVSTFSL</sequence>
<evidence type="ECO:0000313" key="2">
    <source>
        <dbReference type="EMBL" id="KAG2197302.1"/>
    </source>
</evidence>
<name>A0A8H7UX46_9FUNG</name>
<dbReference type="Proteomes" id="UP000650833">
    <property type="component" value="Unassembled WGS sequence"/>
</dbReference>
<protein>
    <submittedName>
        <fullName evidence="2">Uncharacterized protein</fullName>
    </submittedName>
</protein>
<evidence type="ECO:0000256" key="1">
    <source>
        <dbReference type="SAM" id="MobiDB-lite"/>
    </source>
</evidence>
<proteinExistence type="predicted"/>
<evidence type="ECO:0000313" key="3">
    <source>
        <dbReference type="Proteomes" id="UP000650833"/>
    </source>
</evidence>
<accession>A0A8H7UX46</accession>
<feature type="region of interest" description="Disordered" evidence="1">
    <location>
        <begin position="43"/>
        <end position="66"/>
    </location>
</feature>
<comment type="caution">
    <text evidence="2">The sequence shown here is derived from an EMBL/GenBank/DDBJ whole genome shotgun (WGS) entry which is preliminary data.</text>
</comment>